<protein>
    <submittedName>
        <fullName evidence="2">Uncharacterized protein</fullName>
    </submittedName>
</protein>
<evidence type="ECO:0000256" key="1">
    <source>
        <dbReference type="SAM" id="SignalP"/>
    </source>
</evidence>
<keyword evidence="1" id="KW-0732">Signal</keyword>
<evidence type="ECO:0000313" key="2">
    <source>
        <dbReference type="EMBL" id="MEX6500766.1"/>
    </source>
</evidence>
<proteinExistence type="predicted"/>
<sequence length="749" mass="77478">MKTKHLLRKLPSCLLGAIFVAGVASTTMVNAVDGNPPGLFELEGNVTDEAKGVLPNALYTIGDDWESLFDGTAKSVNGAPIATTEDENAGSSTFGTLIVSDPAPKSIFTQGGSKDVLDVSNWKHTDGSVPDKDDITHAYAAAYINPTATGPHKVGDLIIYFGLDRYANNGDANAGFWFFQNEVKAGPGGTFVDSAGNPAKHVAMRADPGNPGKFLPGDVFVIVKYPQASDAFPIIKVYEWDPNDADKDGNKDPAEKGGKFSPLDLLLSSDHAECDQSGGKVACAISNLIDLPAPSWGYTPKSGTGLPFESVFEGGINISNLLGTSPCFASFLAETRSSESQTAQLKDFVLASFPVCGIDVEKFCAAKVNSSGNGLDVSFNGTLENEGAGAYIAYLKDSVAGASIDHVCIDTGDIGCSDDPDVTGLVKQADGSAYFPLAGGATVFYEGHYGTSGIPGGGTTSDTVKALAFAKVADVPASGQQPNPALVIVDDSDTATCPFDVTVSAEIFKECSVAFVEGDTVKVTYSGYVKNTGNVPLSQVKLVDSDFGTLTFPTTLAVGSGEVAFGDTVSVPKSSLGVSESAPDANGVVTVSLQHSNKATVTAKALGDNNVELGAVNESWTANCPGSFTRGILVEKDCDKVILEPENGKLVVKVQVTAKVTNIGDEDLSGIVLSDDPAVVFDSYSATLAGGSNASFTVNGYYYPSSDVDLTNLTPLEFSDLASVTANGVFSGGASSDSDDADCPLCPTP</sequence>
<dbReference type="EMBL" id="JBFTEG010000001">
    <property type="protein sequence ID" value="MEX6500766.1"/>
    <property type="molecule type" value="Genomic_DNA"/>
</dbReference>
<comment type="caution">
    <text evidence="2">The sequence shown here is derived from an EMBL/GenBank/DDBJ whole genome shotgun (WGS) entry which is preliminary data.</text>
</comment>
<feature type="chain" id="PRO_5046869196" evidence="1">
    <location>
        <begin position="32"/>
        <end position="749"/>
    </location>
</feature>
<name>A0ABV3YNA7_9PSED</name>
<feature type="signal peptide" evidence="1">
    <location>
        <begin position="1"/>
        <end position="31"/>
    </location>
</feature>
<dbReference type="RefSeq" id="WP_369285684.1">
    <property type="nucleotide sequence ID" value="NZ_JBFTEG010000001.1"/>
</dbReference>
<evidence type="ECO:0000313" key="3">
    <source>
        <dbReference type="Proteomes" id="UP001560296"/>
    </source>
</evidence>
<reference evidence="2 3" key="1">
    <citation type="submission" date="2024-07" db="EMBL/GenBank/DDBJ databases">
        <authorList>
            <person name="Li M."/>
        </authorList>
    </citation>
    <scope>NUCLEOTIDE SEQUENCE [LARGE SCALE GENOMIC DNA]</scope>
    <source>
        <strain evidence="2 3">25A3E</strain>
    </source>
</reference>
<dbReference type="Proteomes" id="UP001560296">
    <property type="component" value="Unassembled WGS sequence"/>
</dbReference>
<accession>A0ABV3YNA7</accession>
<organism evidence="2 3">
    <name type="scientific">Pseudomonas zhanjiangensis</name>
    <dbReference type="NCBI Taxonomy" id="3239015"/>
    <lineage>
        <taxon>Bacteria</taxon>
        <taxon>Pseudomonadati</taxon>
        <taxon>Pseudomonadota</taxon>
        <taxon>Gammaproteobacteria</taxon>
        <taxon>Pseudomonadales</taxon>
        <taxon>Pseudomonadaceae</taxon>
        <taxon>Pseudomonas</taxon>
    </lineage>
</organism>
<keyword evidence="3" id="KW-1185">Reference proteome</keyword>
<gene>
    <name evidence="2" type="ORF">AB5S05_01720</name>
</gene>